<evidence type="ECO:0000256" key="5">
    <source>
        <dbReference type="ARBA" id="ARBA00022692"/>
    </source>
</evidence>
<evidence type="ECO:0000256" key="8">
    <source>
        <dbReference type="ARBA" id="ARBA00038436"/>
    </source>
</evidence>
<evidence type="ECO:0000256" key="9">
    <source>
        <dbReference type="RuleBase" id="RU369079"/>
    </source>
</evidence>
<dbReference type="InterPro" id="IPR055348">
    <property type="entry name" value="DctQ"/>
</dbReference>
<evidence type="ECO:0000256" key="3">
    <source>
        <dbReference type="ARBA" id="ARBA00022475"/>
    </source>
</evidence>
<dbReference type="AlphaFoldDB" id="A0A1H8E8J2"/>
<feature type="domain" description="Tripartite ATP-independent periplasmic transporters DctQ component" evidence="10">
    <location>
        <begin position="101"/>
        <end position="232"/>
    </location>
</feature>
<feature type="transmembrane region" description="Helical" evidence="9">
    <location>
        <begin position="213"/>
        <end position="231"/>
    </location>
</feature>
<dbReference type="Proteomes" id="UP000183002">
    <property type="component" value="Unassembled WGS sequence"/>
</dbReference>
<comment type="caution">
    <text evidence="9">Lacks conserved residue(s) required for the propagation of feature annotation.</text>
</comment>
<dbReference type="STRING" id="1077947.SAMN05216227_100897"/>
<feature type="transmembrane region" description="Helical" evidence="9">
    <location>
        <begin position="86"/>
        <end position="107"/>
    </location>
</feature>
<keyword evidence="2 9" id="KW-0813">Transport</keyword>
<sequence length="263" mass="30016">MRASSATRELLWPLVFMASAGYLAWYTPRLIIWWGNASDAMINRFPVAGAPEFLALAAFVLSLIMGPLTIRPTVQEGTNQTVFDRLSLFMGRVTMLLIVSLVLVMFYEVIARYVFEAPTLWANELSLWMAGAIFLFSGLYAMQQRSHIRIYLLYDMMPRNVQRLCDTFSVSLIVGFAFIMLWGSYNEARDKFLRWETFGTAFDPPIPATIKPLLIVFICLVALQAVVNLICDWNKDKEVHSVVDEAEIEEYVQEMGEKLKKKG</sequence>
<gene>
    <name evidence="11" type="ORF">SAMN05216227_100897</name>
</gene>
<keyword evidence="5 9" id="KW-0812">Transmembrane</keyword>
<feature type="transmembrane region" description="Helical" evidence="9">
    <location>
        <begin position="53"/>
        <end position="74"/>
    </location>
</feature>
<evidence type="ECO:0000313" key="11">
    <source>
        <dbReference type="EMBL" id="SEN15783.1"/>
    </source>
</evidence>
<feature type="transmembrane region" description="Helical" evidence="9">
    <location>
        <begin position="127"/>
        <end position="143"/>
    </location>
</feature>
<dbReference type="Pfam" id="PF04290">
    <property type="entry name" value="DctQ"/>
    <property type="match status" value="1"/>
</dbReference>
<dbReference type="EMBL" id="FOCO01000008">
    <property type="protein sequence ID" value="SEN15783.1"/>
    <property type="molecule type" value="Genomic_DNA"/>
</dbReference>
<evidence type="ECO:0000259" key="10">
    <source>
        <dbReference type="Pfam" id="PF04290"/>
    </source>
</evidence>
<evidence type="ECO:0000256" key="7">
    <source>
        <dbReference type="ARBA" id="ARBA00023136"/>
    </source>
</evidence>
<comment type="similarity">
    <text evidence="8 9">Belongs to the TRAP transporter small permease family.</text>
</comment>
<reference evidence="11 12" key="1">
    <citation type="submission" date="2016-10" db="EMBL/GenBank/DDBJ databases">
        <authorList>
            <person name="de Groot N.N."/>
        </authorList>
    </citation>
    <scope>NUCLEOTIDE SEQUENCE [LARGE SCALE GENOMIC DNA]</scope>
    <source>
        <strain evidence="11 12">CGMCC 1.10836</strain>
    </source>
</reference>
<keyword evidence="3" id="KW-1003">Cell membrane</keyword>
<keyword evidence="4 9" id="KW-0997">Cell inner membrane</keyword>
<feature type="transmembrane region" description="Helical" evidence="9">
    <location>
        <begin position="164"/>
        <end position="185"/>
    </location>
</feature>
<evidence type="ECO:0000256" key="1">
    <source>
        <dbReference type="ARBA" id="ARBA00004429"/>
    </source>
</evidence>
<dbReference type="InterPro" id="IPR007387">
    <property type="entry name" value="TRAP_DctQ"/>
</dbReference>
<evidence type="ECO:0000313" key="12">
    <source>
        <dbReference type="Proteomes" id="UP000183002"/>
    </source>
</evidence>
<accession>A0A1H8E8J2</accession>
<keyword evidence="7 9" id="KW-0472">Membrane</keyword>
<dbReference type="GO" id="GO:0005886">
    <property type="term" value="C:plasma membrane"/>
    <property type="evidence" value="ECO:0007669"/>
    <property type="project" value="UniProtKB-SubCell"/>
</dbReference>
<keyword evidence="6 9" id="KW-1133">Transmembrane helix</keyword>
<dbReference type="PANTHER" id="PTHR35011">
    <property type="entry name" value="2,3-DIKETO-L-GULONATE TRAP TRANSPORTER SMALL PERMEASE PROTEIN YIAM"/>
    <property type="match status" value="1"/>
</dbReference>
<name>A0A1H8E8J2_9RHOB</name>
<dbReference type="OrthoDB" id="4250245at2"/>
<feature type="transmembrane region" description="Helical" evidence="9">
    <location>
        <begin position="12"/>
        <end position="33"/>
    </location>
</feature>
<comment type="function">
    <text evidence="9">Part of the tripartite ATP-independent periplasmic (TRAP) transport system.</text>
</comment>
<keyword evidence="12" id="KW-1185">Reference proteome</keyword>
<evidence type="ECO:0000256" key="6">
    <source>
        <dbReference type="ARBA" id="ARBA00022989"/>
    </source>
</evidence>
<dbReference type="GO" id="GO:0022857">
    <property type="term" value="F:transmembrane transporter activity"/>
    <property type="evidence" value="ECO:0007669"/>
    <property type="project" value="UniProtKB-UniRule"/>
</dbReference>
<comment type="subcellular location">
    <subcellularLocation>
        <location evidence="1 9">Cell inner membrane</location>
        <topology evidence="1 9">Multi-pass membrane protein</topology>
    </subcellularLocation>
</comment>
<proteinExistence type="inferred from homology"/>
<dbReference type="RefSeq" id="WP_074818494.1">
    <property type="nucleotide sequence ID" value="NZ_FOCO01000008.1"/>
</dbReference>
<organism evidence="11 12">
    <name type="scientific">Pseudorhodobacter antarcticus</name>
    <dbReference type="NCBI Taxonomy" id="1077947"/>
    <lineage>
        <taxon>Bacteria</taxon>
        <taxon>Pseudomonadati</taxon>
        <taxon>Pseudomonadota</taxon>
        <taxon>Alphaproteobacteria</taxon>
        <taxon>Rhodobacterales</taxon>
        <taxon>Paracoccaceae</taxon>
        <taxon>Pseudorhodobacter</taxon>
    </lineage>
</organism>
<comment type="subunit">
    <text evidence="9">The complex comprises the extracytoplasmic solute receptor protein and the two transmembrane proteins.</text>
</comment>
<dbReference type="PANTHER" id="PTHR35011:SF4">
    <property type="entry name" value="SLL1102 PROTEIN"/>
    <property type="match status" value="1"/>
</dbReference>
<evidence type="ECO:0000256" key="2">
    <source>
        <dbReference type="ARBA" id="ARBA00022448"/>
    </source>
</evidence>
<protein>
    <recommendedName>
        <fullName evidence="9">TRAP transporter small permease protein</fullName>
    </recommendedName>
</protein>
<evidence type="ECO:0000256" key="4">
    <source>
        <dbReference type="ARBA" id="ARBA00022519"/>
    </source>
</evidence>